<organism evidence="14 15">
    <name type="scientific">Bathycoccus prasinos</name>
    <dbReference type="NCBI Taxonomy" id="41875"/>
    <lineage>
        <taxon>Eukaryota</taxon>
        <taxon>Viridiplantae</taxon>
        <taxon>Chlorophyta</taxon>
        <taxon>Mamiellophyceae</taxon>
        <taxon>Mamiellales</taxon>
        <taxon>Bathycoccaceae</taxon>
        <taxon>Bathycoccus</taxon>
    </lineage>
</organism>
<comment type="catalytic activity">
    <reaction evidence="8">
        <text>(6R)-5,10-methenyltetrahydrofolate + H2O = (6R)-10-formyltetrahydrofolate + H(+)</text>
        <dbReference type="Rhea" id="RHEA:23700"/>
        <dbReference type="ChEBI" id="CHEBI:15377"/>
        <dbReference type="ChEBI" id="CHEBI:15378"/>
        <dbReference type="ChEBI" id="CHEBI:57455"/>
        <dbReference type="ChEBI" id="CHEBI:195366"/>
        <dbReference type="EC" id="3.5.4.9"/>
    </reaction>
</comment>
<dbReference type="eggNOG" id="KOG0089">
    <property type="taxonomic scope" value="Eukaryota"/>
</dbReference>
<gene>
    <name evidence="14" type="ORF">Bathy02g01820</name>
</gene>
<dbReference type="RefSeq" id="XP_007514818.1">
    <property type="nucleotide sequence ID" value="XM_007514756.1"/>
</dbReference>
<evidence type="ECO:0000313" key="14">
    <source>
        <dbReference type="EMBL" id="CCO15058.1"/>
    </source>
</evidence>
<dbReference type="HAMAP" id="MF_01576">
    <property type="entry name" value="THF_DHG_CYH"/>
    <property type="match status" value="1"/>
</dbReference>
<dbReference type="PANTHER" id="PTHR48099">
    <property type="entry name" value="C-1-TETRAHYDROFOLATE SYNTHASE, CYTOPLASMIC-RELATED"/>
    <property type="match status" value="1"/>
</dbReference>
<evidence type="ECO:0000256" key="9">
    <source>
        <dbReference type="ARBA" id="ARBA00052194"/>
    </source>
</evidence>
<reference evidence="14 15" key="1">
    <citation type="submission" date="2011-10" db="EMBL/GenBank/DDBJ databases">
        <authorList>
            <person name="Genoscope - CEA"/>
        </authorList>
    </citation>
    <scope>NUCLEOTIDE SEQUENCE [LARGE SCALE GENOMIC DNA]</scope>
    <source>
        <strain evidence="14 15">RCC 1105</strain>
    </source>
</reference>
<dbReference type="CDD" id="cd01080">
    <property type="entry name" value="NAD_bind_m-THF_DH_Cyclohyd"/>
    <property type="match status" value="1"/>
</dbReference>
<comment type="pathway">
    <text evidence="1">One-carbon metabolism; tetrahydrofolate interconversion.</text>
</comment>
<protein>
    <submittedName>
        <fullName evidence="14">Uncharacterized protein</fullName>
    </submittedName>
</protein>
<name>K8F0K5_9CHLO</name>
<evidence type="ECO:0000259" key="13">
    <source>
        <dbReference type="Pfam" id="PF02882"/>
    </source>
</evidence>
<dbReference type="Pfam" id="PF00763">
    <property type="entry name" value="THF_DHG_CYH"/>
    <property type="match status" value="1"/>
</dbReference>
<dbReference type="STRING" id="41875.K8F0K5"/>
<proteinExistence type="inferred from homology"/>
<comment type="function">
    <text evidence="10">Catalyzes the oxidation of 5,10-methylenetetrahydrofolate to 5,10-methenyltetrahydrofolate and then the hydrolysis of 5,10-methenyltetrahydrofolate to 10-formyltetrahydrofolate.</text>
</comment>
<dbReference type="GO" id="GO:0004477">
    <property type="term" value="F:methenyltetrahydrofolate cyclohydrolase activity"/>
    <property type="evidence" value="ECO:0007669"/>
    <property type="project" value="UniProtKB-EC"/>
</dbReference>
<dbReference type="GO" id="GO:0004488">
    <property type="term" value="F:methylenetetrahydrofolate dehydrogenase (NADP+) activity"/>
    <property type="evidence" value="ECO:0007669"/>
    <property type="project" value="UniProtKB-EC"/>
</dbReference>
<dbReference type="InterPro" id="IPR020631">
    <property type="entry name" value="THF_DH/CycHdrlase_NAD-bd_dom"/>
</dbReference>
<comment type="similarity">
    <text evidence="11">Belongs to the tetrahydrofolate dehydrogenase/cyclohydrolase family.</text>
</comment>
<dbReference type="FunFam" id="3.40.50.10860:FF:000001">
    <property type="entry name" value="Bifunctional protein FolD"/>
    <property type="match status" value="1"/>
</dbReference>
<evidence type="ECO:0000256" key="4">
    <source>
        <dbReference type="ARBA" id="ARBA00022801"/>
    </source>
</evidence>
<accession>K8F0K5</accession>
<dbReference type="PANTHER" id="PTHR48099:SF27">
    <property type="entry name" value="BIFUNCTIONAL PROTEIN FOLD 2"/>
    <property type="match status" value="1"/>
</dbReference>
<keyword evidence="15" id="KW-1185">Reference proteome</keyword>
<comment type="subunit">
    <text evidence="2">Homodimer.</text>
</comment>
<evidence type="ECO:0000256" key="6">
    <source>
        <dbReference type="ARBA" id="ARBA00023002"/>
    </source>
</evidence>
<evidence type="ECO:0000313" key="15">
    <source>
        <dbReference type="Proteomes" id="UP000198341"/>
    </source>
</evidence>
<dbReference type="Proteomes" id="UP000198341">
    <property type="component" value="Chromosome 2"/>
</dbReference>
<sequence>MGGIPVEKALSALGNVLSGLKNKIPFLKDGNDDEATIIDGKKIAADIRLEIKAEVDELKTKYGGKVPGLAVVIVGERKDSQTYVRMKRKACDEVGIHSFHSELPETISEEELIDVVKKYNENPDCHGILVQLPLPKHIDEEKVLGVISLEKDVDGFHPLNIGMLAMKGHEPLFMPCTPKGSIVLLERSGVELKGKNAVVVGRSNIVGMPASMMLNKKDCTVTVVHSRTKNPKEICRQADILIAAAGSAKMIKGDWIKKGAAVIDVGTNSVEDKSKKSGYALVGDVDFDEAKKRASFITPVPGGVGPMTIAMLLQNCLDGGKRAIEGTK</sequence>
<dbReference type="NCBIfam" id="NF008058">
    <property type="entry name" value="PRK10792.1"/>
    <property type="match status" value="1"/>
</dbReference>
<dbReference type="EMBL" id="FO082277">
    <property type="protein sequence ID" value="CCO15058.1"/>
    <property type="molecule type" value="Genomic_DNA"/>
</dbReference>
<dbReference type="InterPro" id="IPR000672">
    <property type="entry name" value="THF_DH/CycHdrlase"/>
</dbReference>
<evidence type="ECO:0000256" key="2">
    <source>
        <dbReference type="ARBA" id="ARBA00011738"/>
    </source>
</evidence>
<evidence type="ECO:0000256" key="8">
    <source>
        <dbReference type="ARBA" id="ARBA00036357"/>
    </source>
</evidence>
<keyword evidence="6" id="KW-0560">Oxidoreductase</keyword>
<dbReference type="FunFam" id="3.40.50.720:FF:000006">
    <property type="entry name" value="Bifunctional protein FolD"/>
    <property type="match status" value="1"/>
</dbReference>
<keyword evidence="7" id="KW-0511">Multifunctional enzyme</keyword>
<dbReference type="GO" id="GO:0005829">
    <property type="term" value="C:cytosol"/>
    <property type="evidence" value="ECO:0007669"/>
    <property type="project" value="TreeGrafter"/>
</dbReference>
<evidence type="ECO:0000256" key="10">
    <source>
        <dbReference type="ARBA" id="ARBA00058319"/>
    </source>
</evidence>
<dbReference type="InterPro" id="IPR036291">
    <property type="entry name" value="NAD(P)-bd_dom_sf"/>
</dbReference>
<evidence type="ECO:0000256" key="3">
    <source>
        <dbReference type="ARBA" id="ARBA00022563"/>
    </source>
</evidence>
<dbReference type="InterPro" id="IPR020867">
    <property type="entry name" value="THF_DH/CycHdrlase_CS"/>
</dbReference>
<evidence type="ECO:0000256" key="7">
    <source>
        <dbReference type="ARBA" id="ARBA00023268"/>
    </source>
</evidence>
<dbReference type="PRINTS" id="PR00085">
    <property type="entry name" value="THFDHDRGNASE"/>
</dbReference>
<dbReference type="Gene3D" id="3.40.50.720">
    <property type="entry name" value="NAD(P)-binding Rossmann-like Domain"/>
    <property type="match status" value="1"/>
</dbReference>
<comment type="catalytic activity">
    <reaction evidence="9">
        <text>(6R)-5,10-methylene-5,6,7,8-tetrahydrofolate + NADP(+) = (6R)-5,10-methenyltetrahydrofolate + NADPH</text>
        <dbReference type="Rhea" id="RHEA:22812"/>
        <dbReference type="ChEBI" id="CHEBI:15636"/>
        <dbReference type="ChEBI" id="CHEBI:57455"/>
        <dbReference type="ChEBI" id="CHEBI:57783"/>
        <dbReference type="ChEBI" id="CHEBI:58349"/>
        <dbReference type="EC" id="1.5.1.5"/>
    </reaction>
</comment>
<dbReference type="AlphaFoldDB" id="K8F0K5"/>
<evidence type="ECO:0000256" key="1">
    <source>
        <dbReference type="ARBA" id="ARBA00004777"/>
    </source>
</evidence>
<dbReference type="GeneID" id="19017296"/>
<dbReference type="PROSITE" id="PS00767">
    <property type="entry name" value="THF_DHG_CYH_2"/>
    <property type="match status" value="1"/>
</dbReference>
<keyword evidence="3" id="KW-0554">One-carbon metabolism</keyword>
<feature type="domain" description="Tetrahydrofolate dehydrogenase/cyclohydrolase NAD(P)-binding" evidence="13">
    <location>
        <begin position="175"/>
        <end position="320"/>
    </location>
</feature>
<dbReference type="OrthoDB" id="5126881at2759"/>
<evidence type="ECO:0000256" key="11">
    <source>
        <dbReference type="ARBA" id="ARBA00061364"/>
    </source>
</evidence>
<dbReference type="KEGG" id="bpg:Bathy02g01820"/>
<dbReference type="SUPFAM" id="SSF51735">
    <property type="entry name" value="NAD(P)-binding Rossmann-fold domains"/>
    <property type="match status" value="1"/>
</dbReference>
<evidence type="ECO:0000259" key="12">
    <source>
        <dbReference type="Pfam" id="PF00763"/>
    </source>
</evidence>
<dbReference type="InterPro" id="IPR020630">
    <property type="entry name" value="THF_DH/CycHdrlase_cat_dom"/>
</dbReference>
<dbReference type="PROSITE" id="PS00766">
    <property type="entry name" value="THF_DHG_CYH_1"/>
    <property type="match status" value="1"/>
</dbReference>
<keyword evidence="5" id="KW-0521">NADP</keyword>
<evidence type="ECO:0000256" key="5">
    <source>
        <dbReference type="ARBA" id="ARBA00022857"/>
    </source>
</evidence>
<dbReference type="Gene3D" id="3.40.50.10860">
    <property type="entry name" value="Leucine Dehydrogenase, chain A, domain 1"/>
    <property type="match status" value="1"/>
</dbReference>
<feature type="domain" description="Tetrahydrofolate dehydrogenase/cyclohydrolase catalytic" evidence="12">
    <location>
        <begin position="38"/>
        <end position="154"/>
    </location>
</feature>
<keyword evidence="4" id="KW-0378">Hydrolase</keyword>
<dbReference type="SUPFAM" id="SSF53223">
    <property type="entry name" value="Aminoacid dehydrogenase-like, N-terminal domain"/>
    <property type="match status" value="1"/>
</dbReference>
<dbReference type="InterPro" id="IPR046346">
    <property type="entry name" value="Aminoacid_DH-like_N_sf"/>
</dbReference>
<dbReference type="Pfam" id="PF02882">
    <property type="entry name" value="THF_DHG_CYH_C"/>
    <property type="match status" value="1"/>
</dbReference>
<dbReference type="GO" id="GO:0035999">
    <property type="term" value="P:tetrahydrofolate interconversion"/>
    <property type="evidence" value="ECO:0007669"/>
    <property type="project" value="TreeGrafter"/>
</dbReference>